<keyword evidence="2" id="KW-0175">Coiled coil</keyword>
<sequence length="232" mass="25018">MIRNVFKSLLAVAGAKAEAGLENRFAIDLLEQHIRNAQSGLSAAKQTLATIVIRHRGEQAALSRLAQRLSDLEQRTASALHAGANELAHDGATVIAELENERAVRQATLSALEQRITRMRLSIEKAHAKIIDLNQGLISARALDAEHSAQRGLNRSLGGSKGFKEAEALIARIHDRSDPLEEAFVIDAIDDELSGDAVRTRLANAGHGLPVRVDATQILQRLAATTEISPTN</sequence>
<protein>
    <submittedName>
        <fullName evidence="3">PspA/IM30 family</fullName>
    </submittedName>
</protein>
<dbReference type="Proteomes" id="UP000254701">
    <property type="component" value="Unassembled WGS sequence"/>
</dbReference>
<dbReference type="Pfam" id="PF04012">
    <property type="entry name" value="PspA_IM30"/>
    <property type="match status" value="1"/>
</dbReference>
<reference evidence="3 4" key="1">
    <citation type="submission" date="2018-06" db="EMBL/GenBank/DDBJ databases">
        <authorList>
            <consortium name="Pathogen Informatics"/>
            <person name="Doyle S."/>
        </authorList>
    </citation>
    <scope>NUCLEOTIDE SEQUENCE [LARGE SCALE GENOMIC DNA]</scope>
    <source>
        <strain evidence="3 4">NCTC10684</strain>
    </source>
</reference>
<dbReference type="AlphaFoldDB" id="A0A380WL56"/>
<evidence type="ECO:0000256" key="1">
    <source>
        <dbReference type="ARBA" id="ARBA00043985"/>
    </source>
</evidence>
<dbReference type="RefSeq" id="WP_115731275.1">
    <property type="nucleotide sequence ID" value="NZ_BAAAVY010000019.1"/>
</dbReference>
<feature type="coiled-coil region" evidence="2">
    <location>
        <begin position="55"/>
        <end position="129"/>
    </location>
</feature>
<comment type="similarity">
    <text evidence="1">Belongs to the PspA/Vipp/IM30 family.</text>
</comment>
<dbReference type="EMBL" id="UFSM01000001">
    <property type="protein sequence ID" value="SUU89042.1"/>
    <property type="molecule type" value="Genomic_DNA"/>
</dbReference>
<organism evidence="3 4">
    <name type="scientific">Aminobacter aminovorans</name>
    <name type="common">Chelatobacter heintzii</name>
    <dbReference type="NCBI Taxonomy" id="83263"/>
    <lineage>
        <taxon>Bacteria</taxon>
        <taxon>Pseudomonadati</taxon>
        <taxon>Pseudomonadota</taxon>
        <taxon>Alphaproteobacteria</taxon>
        <taxon>Hyphomicrobiales</taxon>
        <taxon>Phyllobacteriaceae</taxon>
        <taxon>Aminobacter</taxon>
    </lineage>
</organism>
<name>A0A380WL56_AMIAI</name>
<dbReference type="OrthoDB" id="7999550at2"/>
<gene>
    <name evidence="3" type="ORF">NCTC10684_02274</name>
</gene>
<accession>A0A380WL56</accession>
<proteinExistence type="inferred from homology"/>
<evidence type="ECO:0000313" key="4">
    <source>
        <dbReference type="Proteomes" id="UP000254701"/>
    </source>
</evidence>
<dbReference type="InterPro" id="IPR007157">
    <property type="entry name" value="PspA_VIPP1"/>
</dbReference>
<evidence type="ECO:0000313" key="3">
    <source>
        <dbReference type="EMBL" id="SUU89042.1"/>
    </source>
</evidence>
<evidence type="ECO:0000256" key="2">
    <source>
        <dbReference type="SAM" id="Coils"/>
    </source>
</evidence>